<evidence type="ECO:0000256" key="3">
    <source>
        <dbReference type="ARBA" id="ARBA00022692"/>
    </source>
</evidence>
<evidence type="ECO:0000256" key="2">
    <source>
        <dbReference type="ARBA" id="ARBA00022448"/>
    </source>
</evidence>
<dbReference type="InterPro" id="IPR020846">
    <property type="entry name" value="MFS_dom"/>
</dbReference>
<feature type="transmembrane region" description="Helical" evidence="6">
    <location>
        <begin position="91"/>
        <end position="108"/>
    </location>
</feature>
<feature type="transmembrane region" description="Helical" evidence="6">
    <location>
        <begin position="325"/>
        <end position="346"/>
    </location>
</feature>
<evidence type="ECO:0000256" key="4">
    <source>
        <dbReference type="ARBA" id="ARBA00022989"/>
    </source>
</evidence>
<name>A0ABN8FKX3_9BACL</name>
<feature type="transmembrane region" description="Helical" evidence="6">
    <location>
        <begin position="150"/>
        <end position="172"/>
    </location>
</feature>
<proteinExistence type="predicted"/>
<accession>A0ABN8FKX3</accession>
<feature type="transmembrane region" description="Helical" evidence="6">
    <location>
        <begin position="29"/>
        <end position="49"/>
    </location>
</feature>
<feature type="transmembrane region" description="Helical" evidence="6">
    <location>
        <begin position="274"/>
        <end position="296"/>
    </location>
</feature>
<comment type="caution">
    <text evidence="8">The sequence shown here is derived from an EMBL/GenBank/DDBJ whole genome shotgun (WGS) entry which is preliminary data.</text>
</comment>
<dbReference type="PANTHER" id="PTHR23520:SF5">
    <property type="entry name" value="TRANSPORTER, PUTATIVE (AFU_ORTHOLOGUE AFUA_3G04000)-RELATED"/>
    <property type="match status" value="1"/>
</dbReference>
<protein>
    <recommendedName>
        <fullName evidence="7">Major facilitator superfamily (MFS) profile domain-containing protein</fullName>
    </recommendedName>
</protein>
<dbReference type="Proteomes" id="UP000838749">
    <property type="component" value="Unassembled WGS sequence"/>
</dbReference>
<dbReference type="Gene3D" id="1.20.1250.20">
    <property type="entry name" value="MFS general substrate transporter like domains"/>
    <property type="match status" value="1"/>
</dbReference>
<keyword evidence="2" id="KW-0813">Transport</keyword>
<feature type="transmembrane region" description="Helical" evidence="6">
    <location>
        <begin position="392"/>
        <end position="412"/>
    </location>
</feature>
<dbReference type="InterPro" id="IPR036259">
    <property type="entry name" value="MFS_trans_sf"/>
</dbReference>
<dbReference type="Pfam" id="PF07690">
    <property type="entry name" value="MFS_1"/>
    <property type="match status" value="1"/>
</dbReference>
<evidence type="ECO:0000313" key="8">
    <source>
        <dbReference type="EMBL" id="CAH1057827.1"/>
    </source>
</evidence>
<feature type="transmembrane region" description="Helical" evidence="6">
    <location>
        <begin position="367"/>
        <end position="386"/>
    </location>
</feature>
<organism evidence="8 9">
    <name type="scientific">Paenibacillus pseudetheri</name>
    <dbReference type="NCBI Taxonomy" id="2897682"/>
    <lineage>
        <taxon>Bacteria</taxon>
        <taxon>Bacillati</taxon>
        <taxon>Bacillota</taxon>
        <taxon>Bacilli</taxon>
        <taxon>Bacillales</taxon>
        <taxon>Paenibacillaceae</taxon>
        <taxon>Paenibacillus</taxon>
    </lineage>
</organism>
<dbReference type="EMBL" id="CAKMAB010000025">
    <property type="protein sequence ID" value="CAH1057827.1"/>
    <property type="molecule type" value="Genomic_DNA"/>
</dbReference>
<dbReference type="PANTHER" id="PTHR23520">
    <property type="entry name" value="TRANSPORTER, PUTATIVE (AFU_ORTHOLOGUE AFUA_3G04000)-RELATED"/>
    <property type="match status" value="1"/>
</dbReference>
<feature type="domain" description="Major facilitator superfamily (MFS) profile" evidence="7">
    <location>
        <begin position="18"/>
        <end position="416"/>
    </location>
</feature>
<feature type="transmembrane region" description="Helical" evidence="6">
    <location>
        <begin position="238"/>
        <end position="262"/>
    </location>
</feature>
<dbReference type="InterPro" id="IPR011701">
    <property type="entry name" value="MFS"/>
</dbReference>
<reference evidence="8" key="1">
    <citation type="submission" date="2021-12" db="EMBL/GenBank/DDBJ databases">
        <authorList>
            <person name="Criscuolo A."/>
        </authorList>
    </citation>
    <scope>NUCLEOTIDE SEQUENCE</scope>
    <source>
        <strain evidence="8">CIP111894</strain>
    </source>
</reference>
<evidence type="ECO:0000256" key="6">
    <source>
        <dbReference type="SAM" id="Phobius"/>
    </source>
</evidence>
<feature type="transmembrane region" description="Helical" evidence="6">
    <location>
        <begin position="184"/>
        <end position="203"/>
    </location>
</feature>
<feature type="transmembrane region" description="Helical" evidence="6">
    <location>
        <begin position="114"/>
        <end position="138"/>
    </location>
</feature>
<feature type="transmembrane region" description="Helical" evidence="6">
    <location>
        <begin position="61"/>
        <end position="79"/>
    </location>
</feature>
<dbReference type="SUPFAM" id="SSF103473">
    <property type="entry name" value="MFS general substrate transporter"/>
    <property type="match status" value="1"/>
</dbReference>
<evidence type="ECO:0000256" key="1">
    <source>
        <dbReference type="ARBA" id="ARBA00004651"/>
    </source>
</evidence>
<evidence type="ECO:0000313" key="9">
    <source>
        <dbReference type="Proteomes" id="UP000838749"/>
    </source>
</evidence>
<keyword evidence="5 6" id="KW-0472">Membrane</keyword>
<keyword evidence="4 6" id="KW-1133">Transmembrane helix</keyword>
<dbReference type="PROSITE" id="PS50850">
    <property type="entry name" value="MFS"/>
    <property type="match status" value="1"/>
</dbReference>
<sequence length="422" mass="46194">MIVSPRKGVMGMSGYMRNLLRLSVGVRRFLMTEAMYGIGIGMYSLVLNLHLLSKGMKEDEIGLLMSIGILIMGALAIPVSISANRIGRKKLLVSGIMFIAAGSALYAIGNHSGIFYLAQTLVSIGLTLVETTEVQLLFHYCASRKEEASAFSLMFAVFTAFTGAGTLAAGYLPNSADSGDGYGLTLLLAALVFVVHSMIRGLWLPSEGRESETVRTSEVLEVNSEVSSLRKKLPSGTLWLFSVFMALLGGAIAITGSFLNVIVKYRLNWMDDKVSILLAVSGVVLFAASLMTPYVLERFGHNVAIVSVFLVNILVFASLSWAMPVWMFTIVFLVRGGGLTMLSNLLDSQLMSAFKERERNLYAGMRSVFRSLGSSGAALLTGWILIGQDYEMPFFLTSVVLLLCLVYYIWFIRPILDKRLKE</sequence>
<feature type="transmembrane region" description="Helical" evidence="6">
    <location>
        <begin position="303"/>
        <end position="319"/>
    </location>
</feature>
<evidence type="ECO:0000256" key="5">
    <source>
        <dbReference type="ARBA" id="ARBA00023136"/>
    </source>
</evidence>
<evidence type="ECO:0000259" key="7">
    <source>
        <dbReference type="PROSITE" id="PS50850"/>
    </source>
</evidence>
<comment type="subcellular location">
    <subcellularLocation>
        <location evidence="1">Cell membrane</location>
        <topology evidence="1">Multi-pass membrane protein</topology>
    </subcellularLocation>
</comment>
<gene>
    <name evidence="8" type="ORF">PAECIP111894_04000</name>
</gene>
<keyword evidence="3 6" id="KW-0812">Transmembrane</keyword>
<keyword evidence="9" id="KW-1185">Reference proteome</keyword>